<evidence type="ECO:0000313" key="11">
    <source>
        <dbReference type="Proteomes" id="UP000486903"/>
    </source>
</evidence>
<evidence type="ECO:0000313" key="10">
    <source>
        <dbReference type="EMBL" id="NFV27891.1"/>
    </source>
</evidence>
<dbReference type="NCBIfam" id="TIGR01587">
    <property type="entry name" value="cas3_core"/>
    <property type="match status" value="1"/>
</dbReference>
<dbReference type="InterPro" id="IPR050079">
    <property type="entry name" value="DEAD_box_RNA_helicase"/>
</dbReference>
<evidence type="ECO:0000256" key="4">
    <source>
        <dbReference type="ARBA" id="ARBA00022723"/>
    </source>
</evidence>
<dbReference type="EMBL" id="SXFB01000024">
    <property type="protein sequence ID" value="NFV27891.1"/>
    <property type="molecule type" value="Genomic_DNA"/>
</dbReference>
<dbReference type="InterPro" id="IPR006483">
    <property type="entry name" value="CRISPR-assoc_Cas3_HD"/>
</dbReference>
<gene>
    <name evidence="10" type="ORF">FDG31_17480</name>
</gene>
<dbReference type="Pfam" id="PF00270">
    <property type="entry name" value="DEAD"/>
    <property type="match status" value="1"/>
</dbReference>
<organism evidence="10 11">
    <name type="scientific">Clostridium botulinum</name>
    <dbReference type="NCBI Taxonomy" id="1491"/>
    <lineage>
        <taxon>Bacteria</taxon>
        <taxon>Bacillati</taxon>
        <taxon>Bacillota</taxon>
        <taxon>Clostridia</taxon>
        <taxon>Eubacteriales</taxon>
        <taxon>Clostridiaceae</taxon>
        <taxon>Clostridium</taxon>
    </lineage>
</organism>
<dbReference type="Proteomes" id="UP000486903">
    <property type="component" value="Unassembled WGS sequence"/>
</dbReference>
<evidence type="ECO:0000256" key="5">
    <source>
        <dbReference type="ARBA" id="ARBA00022741"/>
    </source>
</evidence>
<dbReference type="GO" id="GO:0005829">
    <property type="term" value="C:cytosol"/>
    <property type="evidence" value="ECO:0007669"/>
    <property type="project" value="TreeGrafter"/>
</dbReference>
<dbReference type="RefSeq" id="WP_003373851.1">
    <property type="nucleotide sequence ID" value="NZ_JACBBA010000012.1"/>
</dbReference>
<evidence type="ECO:0000256" key="1">
    <source>
        <dbReference type="ARBA" id="ARBA00006847"/>
    </source>
</evidence>
<evidence type="ECO:0000256" key="7">
    <source>
        <dbReference type="ARBA" id="ARBA00022806"/>
    </source>
</evidence>
<dbReference type="SUPFAM" id="SSF52540">
    <property type="entry name" value="P-loop containing nucleoside triphosphate hydrolases"/>
    <property type="match status" value="1"/>
</dbReference>
<dbReference type="Gene3D" id="3.40.50.300">
    <property type="entry name" value="P-loop containing nucleotide triphosphate hydrolases"/>
    <property type="match status" value="2"/>
</dbReference>
<keyword evidence="4" id="KW-0479">Metal-binding</keyword>
<dbReference type="Pfam" id="PF22590">
    <property type="entry name" value="Cas3-like_C_2"/>
    <property type="match status" value="1"/>
</dbReference>
<accession>A0A6B4JRH4</accession>
<evidence type="ECO:0000256" key="2">
    <source>
        <dbReference type="ARBA" id="ARBA00009046"/>
    </source>
</evidence>
<evidence type="ECO:0000256" key="6">
    <source>
        <dbReference type="ARBA" id="ARBA00022801"/>
    </source>
</evidence>
<keyword evidence="6" id="KW-0378">Hydrolase</keyword>
<dbReference type="GO" id="GO:0003724">
    <property type="term" value="F:RNA helicase activity"/>
    <property type="evidence" value="ECO:0007669"/>
    <property type="project" value="TreeGrafter"/>
</dbReference>
<dbReference type="PANTHER" id="PTHR47959">
    <property type="entry name" value="ATP-DEPENDENT RNA HELICASE RHLE-RELATED"/>
    <property type="match status" value="1"/>
</dbReference>
<sequence>MENLFLAKSNPRESIVEHTEKLIEAYETLKKIYPDIKNMNWDLLKLACIYHDLGKMNTKFQNKIVKNINKDFEKNGYSERLPLLEDEFEEVEEIPHGYLSNAFIPFDYLEENFTEEEIRILYESIFYHHNREHLQGDRKKELNLIIKNDLNKYLNQFIYGRLVCSTNKINLNNRFMKFLKSRVLDDYSILNHEEYKIASKFIMTKGLLNKIDYAASSNVKIEISPGNLEELTKKSLEPYKINELQQYMKENSQENLIIKASTGIGKTEGALMWIGNNKGFFTLPLRVSINSIYDRVASKIKYGKDRTGLLHSNSASEYMKRNEKGTIDKKYLDTTKQLSLPLTICTLDQLIGFIFKYEGFELKLATLSYSKVIIDEIQMYSSEMIAYLIIALRDIVKVGGKFAIVTATFPPIFEHFMNYAGIVKNVDYKIPTKAFLKKNNGQVMLRHKVKVWEDDIDAKFIYENYKNKKVLVIVNTVKAAQKLYENLEKYDDIKNDIFMFHSRYTQEDRAKKEITIFENGQLKNKFSGIWITTQVVEASLDIDFDVLYTELSDISGLLQRMGRVYRNRILDTDKVNINVFVGGNKLPSGIHDNMSNYESIIDIDIFNKSKEAILKYDGLKLDEEEKMLLVEDVYSVKNLKESKYFSNIKDTINIYNDLIPYDLKKNEAKLRNISSETVIPEDVYKNNKEEIKKILDDINETNAYDEKIRLKDELMKKTVTISSSMFDSIEKNGGKLEEIEISKYQTIYIVCGNYSFEKGYEVYKKEKSFSENQFL</sequence>
<dbReference type="PANTHER" id="PTHR47959:SF16">
    <property type="entry name" value="CRISPR-ASSOCIATED NUCLEASE_HELICASE CAS3-RELATED"/>
    <property type="match status" value="1"/>
</dbReference>
<reference evidence="10 11" key="1">
    <citation type="submission" date="2019-04" db="EMBL/GenBank/DDBJ databases">
        <title>Genome sequencing of Clostridium botulinum Groups I-IV and Clostridium butyricum.</title>
        <authorList>
            <person name="Brunt J."/>
            <person name="Van Vliet A.H.M."/>
            <person name="Stringer S.C."/>
            <person name="Carter A.T."/>
            <person name="Peck M.W."/>
        </authorList>
    </citation>
    <scope>NUCLEOTIDE SEQUENCE [LARGE SCALE GENOMIC DNA]</scope>
    <source>
        <strain evidence="10 11">BL81</strain>
    </source>
</reference>
<dbReference type="GO" id="GO:0003676">
    <property type="term" value="F:nucleic acid binding"/>
    <property type="evidence" value="ECO:0007669"/>
    <property type="project" value="InterPro"/>
</dbReference>
<keyword evidence="8" id="KW-0067">ATP-binding</keyword>
<dbReference type="SUPFAM" id="SSF109604">
    <property type="entry name" value="HD-domain/PDEase-like"/>
    <property type="match status" value="1"/>
</dbReference>
<dbReference type="InterPro" id="IPR038257">
    <property type="entry name" value="CRISPR-assoc_Cas3_HD_sf"/>
</dbReference>
<keyword evidence="3" id="KW-0540">Nuclease</keyword>
<evidence type="ECO:0000256" key="3">
    <source>
        <dbReference type="ARBA" id="ARBA00022722"/>
    </source>
</evidence>
<proteinExistence type="inferred from homology"/>
<keyword evidence="10" id="KW-0255">Endonuclease</keyword>
<comment type="similarity">
    <text evidence="1">In the N-terminal section; belongs to the CRISPR-associated nuclease Cas3-HD family.</text>
</comment>
<dbReference type="InterPro" id="IPR014001">
    <property type="entry name" value="Helicase_ATP-bd"/>
</dbReference>
<name>A0A6B4JRH4_CLOBO</name>
<dbReference type="InterPro" id="IPR027417">
    <property type="entry name" value="P-loop_NTPase"/>
</dbReference>
<protein>
    <submittedName>
        <fullName evidence="10">CRISPR-associated helicase/endonuclease Cas3</fullName>
    </submittedName>
</protein>
<dbReference type="CDD" id="cd09641">
    <property type="entry name" value="Cas3''_I"/>
    <property type="match status" value="1"/>
</dbReference>
<dbReference type="SMART" id="SM00487">
    <property type="entry name" value="DEXDc"/>
    <property type="match status" value="1"/>
</dbReference>
<dbReference type="Gene3D" id="1.10.3210.30">
    <property type="match status" value="1"/>
</dbReference>
<comment type="similarity">
    <text evidence="2">In the central section; belongs to the CRISPR-associated helicase Cas3 family.</text>
</comment>
<dbReference type="InterPro" id="IPR011545">
    <property type="entry name" value="DEAD/DEAH_box_helicase_dom"/>
</dbReference>
<keyword evidence="5" id="KW-0547">Nucleotide-binding</keyword>
<dbReference type="InterPro" id="IPR006474">
    <property type="entry name" value="Helicase_Cas3_CRISPR-ass_core"/>
</dbReference>
<dbReference type="Pfam" id="PF18019">
    <property type="entry name" value="Cas3_HD"/>
    <property type="match status" value="1"/>
</dbReference>
<dbReference type="InterPro" id="IPR054712">
    <property type="entry name" value="Cas3-like_dom"/>
</dbReference>
<dbReference type="GO" id="GO:0005524">
    <property type="term" value="F:ATP binding"/>
    <property type="evidence" value="ECO:0007669"/>
    <property type="project" value="UniProtKB-KW"/>
</dbReference>
<dbReference type="NCBIfam" id="TIGR01596">
    <property type="entry name" value="cas3_HD"/>
    <property type="match status" value="1"/>
</dbReference>
<keyword evidence="9" id="KW-0051">Antiviral defense</keyword>
<dbReference type="GO" id="GO:0051607">
    <property type="term" value="P:defense response to virus"/>
    <property type="evidence" value="ECO:0007669"/>
    <property type="project" value="UniProtKB-KW"/>
</dbReference>
<dbReference type="PROSITE" id="PS51643">
    <property type="entry name" value="HD_CAS3"/>
    <property type="match status" value="1"/>
</dbReference>
<dbReference type="GO" id="GO:0046872">
    <property type="term" value="F:metal ion binding"/>
    <property type="evidence" value="ECO:0007669"/>
    <property type="project" value="UniProtKB-KW"/>
</dbReference>
<comment type="caution">
    <text evidence="10">The sequence shown here is derived from an EMBL/GenBank/DDBJ whole genome shotgun (WGS) entry which is preliminary data.</text>
</comment>
<dbReference type="AlphaFoldDB" id="A0A6B4JRH4"/>
<dbReference type="GO" id="GO:0016787">
    <property type="term" value="F:hydrolase activity"/>
    <property type="evidence" value="ECO:0007669"/>
    <property type="project" value="UniProtKB-KW"/>
</dbReference>
<evidence type="ECO:0000256" key="8">
    <source>
        <dbReference type="ARBA" id="ARBA00022840"/>
    </source>
</evidence>
<evidence type="ECO:0000256" key="9">
    <source>
        <dbReference type="ARBA" id="ARBA00023118"/>
    </source>
</evidence>
<keyword evidence="7" id="KW-0347">Helicase</keyword>
<dbReference type="GO" id="GO:0004519">
    <property type="term" value="F:endonuclease activity"/>
    <property type="evidence" value="ECO:0007669"/>
    <property type="project" value="UniProtKB-KW"/>
</dbReference>